<protein>
    <submittedName>
        <fullName evidence="2">Uncharacterized protein</fullName>
    </submittedName>
</protein>
<feature type="transmembrane region" description="Helical" evidence="1">
    <location>
        <begin position="71"/>
        <end position="90"/>
    </location>
</feature>
<dbReference type="eggNOG" id="COG2339">
    <property type="taxonomic scope" value="Bacteria"/>
</dbReference>
<evidence type="ECO:0000256" key="1">
    <source>
        <dbReference type="SAM" id="Phobius"/>
    </source>
</evidence>
<dbReference type="GO" id="GO:0008233">
    <property type="term" value="F:peptidase activity"/>
    <property type="evidence" value="ECO:0007669"/>
    <property type="project" value="InterPro"/>
</dbReference>
<dbReference type="EMBL" id="AWVP01000009">
    <property type="protein sequence ID" value="ERK60421.1"/>
    <property type="molecule type" value="Genomic_DNA"/>
</dbReference>
<keyword evidence="1" id="KW-0812">Transmembrane</keyword>
<name>U2QV63_9BACL</name>
<sequence length="100" mass="11466">MNITILRVITSIGGHLAWTAIAGGALTIAKRDKNLELSHFMKSQFIFFFSSIILMHALWDMDLPINNLLQMAVLIILVWTELFVIINADLKEITRYKYDV</sequence>
<keyword evidence="3" id="KW-1185">Reference proteome</keyword>
<organism evidence="2 3">
    <name type="scientific">Gemella bergeri ATCC 700627</name>
    <dbReference type="NCBI Taxonomy" id="1321820"/>
    <lineage>
        <taxon>Bacteria</taxon>
        <taxon>Bacillati</taxon>
        <taxon>Bacillota</taxon>
        <taxon>Bacilli</taxon>
        <taxon>Bacillales</taxon>
        <taxon>Gemellaceae</taxon>
        <taxon>Gemella</taxon>
    </lineage>
</organism>
<reference evidence="2 3" key="1">
    <citation type="submission" date="2013-08" db="EMBL/GenBank/DDBJ databases">
        <authorList>
            <person name="Weinstock G."/>
            <person name="Sodergren E."/>
            <person name="Wylie T."/>
            <person name="Fulton L."/>
            <person name="Fulton R."/>
            <person name="Fronick C."/>
            <person name="O'Laughlin M."/>
            <person name="Godfrey J."/>
            <person name="Miner T."/>
            <person name="Herter B."/>
            <person name="Appelbaum E."/>
            <person name="Cordes M."/>
            <person name="Lek S."/>
            <person name="Wollam A."/>
            <person name="Pepin K.H."/>
            <person name="Palsikar V.B."/>
            <person name="Mitreva M."/>
            <person name="Wilson R.K."/>
        </authorList>
    </citation>
    <scope>NUCLEOTIDE SEQUENCE [LARGE SCALE GENOMIC DNA]</scope>
    <source>
        <strain evidence="2 3">ATCC 700627</strain>
    </source>
</reference>
<dbReference type="InterPro" id="IPR026898">
    <property type="entry name" value="PrsW"/>
</dbReference>
<accession>U2QV63</accession>
<dbReference type="Proteomes" id="UP000016637">
    <property type="component" value="Unassembled WGS sequence"/>
</dbReference>
<evidence type="ECO:0000313" key="2">
    <source>
        <dbReference type="EMBL" id="ERK60421.1"/>
    </source>
</evidence>
<keyword evidence="1" id="KW-1133">Transmembrane helix</keyword>
<comment type="caution">
    <text evidence="2">The sequence shown here is derived from an EMBL/GenBank/DDBJ whole genome shotgun (WGS) entry which is preliminary data.</text>
</comment>
<dbReference type="PATRIC" id="fig|1321820.3.peg.167"/>
<dbReference type="AlphaFoldDB" id="U2QV63"/>
<dbReference type="HOGENOM" id="CLU_2301787_0_0_9"/>
<keyword evidence="1" id="KW-0472">Membrane</keyword>
<evidence type="ECO:0000313" key="3">
    <source>
        <dbReference type="Proteomes" id="UP000016637"/>
    </source>
</evidence>
<feature type="transmembrane region" description="Helical" evidence="1">
    <location>
        <begin position="6"/>
        <end position="28"/>
    </location>
</feature>
<feature type="transmembrane region" description="Helical" evidence="1">
    <location>
        <begin position="40"/>
        <end position="59"/>
    </location>
</feature>
<proteinExistence type="predicted"/>
<dbReference type="Pfam" id="PF13367">
    <property type="entry name" value="PrsW-protease"/>
    <property type="match status" value="1"/>
</dbReference>
<gene>
    <name evidence="2" type="ORF">HMPREF1983_00168</name>
</gene>
<dbReference type="RefSeq" id="WP_021752247.1">
    <property type="nucleotide sequence ID" value="NZ_KI271790.1"/>
</dbReference>